<dbReference type="EMBL" id="WWNE01000008">
    <property type="protein sequence ID" value="NBG66673.1"/>
    <property type="molecule type" value="Genomic_DNA"/>
</dbReference>
<evidence type="ECO:0000313" key="1">
    <source>
        <dbReference type="EMBL" id="NBG66673.1"/>
    </source>
</evidence>
<accession>A0A6N9NL63</accession>
<name>A0A6N9NL63_9FLAO</name>
<reference evidence="1 2" key="1">
    <citation type="submission" date="2019-12" db="EMBL/GenBank/DDBJ databases">
        <authorList>
            <person name="Zhao J."/>
        </authorList>
    </citation>
    <scope>NUCLEOTIDE SEQUENCE [LARGE SCALE GENOMIC DNA]</scope>
    <source>
        <strain evidence="1 2">S-15</strain>
    </source>
</reference>
<evidence type="ECO:0000313" key="2">
    <source>
        <dbReference type="Proteomes" id="UP000470771"/>
    </source>
</evidence>
<protein>
    <submittedName>
        <fullName evidence="1">Acyl-CoA reductase</fullName>
    </submittedName>
</protein>
<dbReference type="Proteomes" id="UP000470771">
    <property type="component" value="Unassembled WGS sequence"/>
</dbReference>
<sequence>MIINSRIEGMKKLGQFMAQFKVDGQKNPDVMSINEVHYDNVESAIHQAKILNGWFTEENVRSSFSAWGESLTEEKLNIWLGSYDLSITIKSKSVGIIMAGNIPLVGFHDFLTTVLSGHKAVIKLASDDSLLMPLILEVLTTIDPEFSNYFEIVDRLISVDAVIATGSNNSARYFEHYFGKYPHIIRKNRTSLAVLTGEETKEDLEKLGRDMFLYFGLGCRNVSKIYLPKNFDINRIFEAIYPYNELANHNKYANNYDYNKAIYLLNKEPLLENGFVLFREAKEINSPVAVMLYERYSDLKELKQTINAMRSEIQCVVTNAESFIGAVPFGKAQHPDLWDYADGVDTLEFLLNL</sequence>
<dbReference type="RefSeq" id="WP_160633625.1">
    <property type="nucleotide sequence ID" value="NZ_WWNE01000008.1"/>
</dbReference>
<dbReference type="AlphaFoldDB" id="A0A6N9NL63"/>
<proteinExistence type="predicted"/>
<organism evidence="1 2">
    <name type="scientific">Acidiluteibacter ferrifornacis</name>
    <dbReference type="NCBI Taxonomy" id="2692424"/>
    <lineage>
        <taxon>Bacteria</taxon>
        <taxon>Pseudomonadati</taxon>
        <taxon>Bacteroidota</taxon>
        <taxon>Flavobacteriia</taxon>
        <taxon>Flavobacteriales</taxon>
        <taxon>Cryomorphaceae</taxon>
        <taxon>Acidiluteibacter</taxon>
    </lineage>
</organism>
<keyword evidence="2" id="KW-1185">Reference proteome</keyword>
<gene>
    <name evidence="1" type="ORF">GQN54_11155</name>
</gene>
<comment type="caution">
    <text evidence="1">The sequence shown here is derived from an EMBL/GenBank/DDBJ whole genome shotgun (WGS) entry which is preliminary data.</text>
</comment>